<name>A0A8X8CCL3_POPTO</name>
<dbReference type="AlphaFoldDB" id="A0A8X8CCL3"/>
<keyword evidence="3" id="KW-1185">Reference proteome</keyword>
<evidence type="ECO:0000313" key="3">
    <source>
        <dbReference type="Proteomes" id="UP000886885"/>
    </source>
</evidence>
<keyword evidence="1" id="KW-1133">Transmembrane helix</keyword>
<keyword evidence="1" id="KW-0472">Membrane</keyword>
<evidence type="ECO:0000313" key="2">
    <source>
        <dbReference type="EMBL" id="KAG6757176.1"/>
    </source>
</evidence>
<evidence type="ECO:0000256" key="1">
    <source>
        <dbReference type="SAM" id="Phobius"/>
    </source>
</evidence>
<comment type="caution">
    <text evidence="2">The sequence shown here is derived from an EMBL/GenBank/DDBJ whole genome shotgun (WGS) entry which is preliminary data.</text>
</comment>
<accession>A0A8X8CCL3</accession>
<protein>
    <submittedName>
        <fullName evidence="2">Uncharacterized protein</fullName>
    </submittedName>
</protein>
<keyword evidence="1" id="KW-0812">Transmembrane</keyword>
<organism evidence="2 3">
    <name type="scientific">Populus tomentosa</name>
    <name type="common">Chinese white poplar</name>
    <dbReference type="NCBI Taxonomy" id="118781"/>
    <lineage>
        <taxon>Eukaryota</taxon>
        <taxon>Viridiplantae</taxon>
        <taxon>Streptophyta</taxon>
        <taxon>Embryophyta</taxon>
        <taxon>Tracheophyta</taxon>
        <taxon>Spermatophyta</taxon>
        <taxon>Magnoliopsida</taxon>
        <taxon>eudicotyledons</taxon>
        <taxon>Gunneridae</taxon>
        <taxon>Pentapetalae</taxon>
        <taxon>rosids</taxon>
        <taxon>fabids</taxon>
        <taxon>Malpighiales</taxon>
        <taxon>Salicaceae</taxon>
        <taxon>Saliceae</taxon>
        <taxon>Populus</taxon>
    </lineage>
</organism>
<sequence>MQASHLWYTLASQGKYQSTRTISGTAADKEAVTERLAIFSLIRERLFEKAHHLSGFPGTMAMFYKLVQVLLGKLSFLTAMASGSLAAMAIFESVMKDFLTGQVFHRQLFCHISYSTEPRNFLEKSFAGKLRQTVVPLEALDEKCILESEMVSHFELESVHIIPSFAGLATSSVCKQKYVPFTDSIFWGV</sequence>
<gene>
    <name evidence="2" type="ORF">POTOM_037479</name>
</gene>
<reference evidence="2" key="1">
    <citation type="journal article" date="2020" name="bioRxiv">
        <title>Hybrid origin of Populus tomentosa Carr. identified through genome sequencing and phylogenomic analysis.</title>
        <authorList>
            <person name="An X."/>
            <person name="Gao K."/>
            <person name="Chen Z."/>
            <person name="Li J."/>
            <person name="Yang X."/>
            <person name="Yang X."/>
            <person name="Zhou J."/>
            <person name="Guo T."/>
            <person name="Zhao T."/>
            <person name="Huang S."/>
            <person name="Miao D."/>
            <person name="Khan W.U."/>
            <person name="Rao P."/>
            <person name="Ye M."/>
            <person name="Lei B."/>
            <person name="Liao W."/>
            <person name="Wang J."/>
            <person name="Ji L."/>
            <person name="Li Y."/>
            <person name="Guo B."/>
            <person name="Mustafa N.S."/>
            <person name="Li S."/>
            <person name="Yun Q."/>
            <person name="Keller S.R."/>
            <person name="Mao J."/>
            <person name="Zhang R."/>
            <person name="Strauss S.H."/>
        </authorList>
    </citation>
    <scope>NUCLEOTIDE SEQUENCE</scope>
    <source>
        <strain evidence="2">GM15</strain>
        <tissue evidence="2">Leaf</tissue>
    </source>
</reference>
<dbReference type="Proteomes" id="UP000886885">
    <property type="component" value="Chromosome 10D"/>
</dbReference>
<feature type="transmembrane region" description="Helical" evidence="1">
    <location>
        <begin position="70"/>
        <end position="91"/>
    </location>
</feature>
<proteinExistence type="predicted"/>
<dbReference type="EMBL" id="JAAWWB010000020">
    <property type="protein sequence ID" value="KAG6757176.1"/>
    <property type="molecule type" value="Genomic_DNA"/>
</dbReference>